<evidence type="ECO:0000256" key="2">
    <source>
        <dbReference type="ARBA" id="ARBA00022801"/>
    </source>
</evidence>
<dbReference type="Proteomes" id="UP001214638">
    <property type="component" value="Unassembled WGS sequence"/>
</dbReference>
<accession>A0AAD9UPF2</accession>
<dbReference type="RefSeq" id="XP_067803669.1">
    <property type="nucleotide sequence ID" value="XM_067947105.1"/>
</dbReference>
<proteinExistence type="predicted"/>
<dbReference type="PROSITE" id="PS50275">
    <property type="entry name" value="SAC"/>
    <property type="match status" value="1"/>
</dbReference>
<dbReference type="GO" id="GO:0012505">
    <property type="term" value="C:endomembrane system"/>
    <property type="evidence" value="ECO:0007669"/>
    <property type="project" value="UniProtKB-SubCell"/>
</dbReference>
<evidence type="ECO:0000256" key="3">
    <source>
        <dbReference type="ARBA" id="ARBA00023136"/>
    </source>
</evidence>
<gene>
    <name evidence="6" type="ORF">BdWA1_002076</name>
    <name evidence="5" type="ORF">BdWA1_003662</name>
</gene>
<evidence type="ECO:0000313" key="5">
    <source>
        <dbReference type="EMBL" id="KAK2194868.1"/>
    </source>
</evidence>
<comment type="subcellular location">
    <subcellularLocation>
        <location evidence="1">Endomembrane system</location>
    </subcellularLocation>
</comment>
<dbReference type="InterPro" id="IPR002013">
    <property type="entry name" value="SAC_dom"/>
</dbReference>
<evidence type="ECO:0000259" key="4">
    <source>
        <dbReference type="PROSITE" id="PS50275"/>
    </source>
</evidence>
<keyword evidence="7" id="KW-1185">Reference proteome</keyword>
<dbReference type="GO" id="GO:0046856">
    <property type="term" value="P:phosphatidylinositol dephosphorylation"/>
    <property type="evidence" value="ECO:0007669"/>
    <property type="project" value="InterPro"/>
</dbReference>
<evidence type="ECO:0000256" key="1">
    <source>
        <dbReference type="ARBA" id="ARBA00004308"/>
    </source>
</evidence>
<comment type="caution">
    <text evidence="6">The sequence shown here is derived from an EMBL/GenBank/DDBJ whole genome shotgun (WGS) entry which is preliminary data.</text>
</comment>
<dbReference type="KEGG" id="bdw:94336374"/>
<protein>
    <submittedName>
        <fullName evidence="6">Bifunctional Polyphosphoinositide phosphatase Fig4-like/SAC domain</fullName>
    </submittedName>
</protein>
<dbReference type="PANTHER" id="PTHR45738">
    <property type="entry name" value="POLYPHOSPHOINOSITIDE PHOSPHATASE"/>
    <property type="match status" value="1"/>
</dbReference>
<evidence type="ECO:0000313" key="6">
    <source>
        <dbReference type="EMBL" id="KAK2196827.1"/>
    </source>
</evidence>
<dbReference type="GeneID" id="94336374"/>
<reference evidence="6" key="1">
    <citation type="journal article" date="2023" name="Nat. Microbiol.">
        <title>Babesia duncani multi-omics identifies virulence factors and drug targets.</title>
        <authorList>
            <person name="Singh P."/>
            <person name="Lonardi S."/>
            <person name="Liang Q."/>
            <person name="Vydyam P."/>
            <person name="Khabirova E."/>
            <person name="Fang T."/>
            <person name="Gihaz S."/>
            <person name="Thekkiniath J."/>
            <person name="Munshi M."/>
            <person name="Abel S."/>
            <person name="Ciampossin L."/>
            <person name="Batugedara G."/>
            <person name="Gupta M."/>
            <person name="Lu X.M."/>
            <person name="Lenz T."/>
            <person name="Chakravarty S."/>
            <person name="Cornillot E."/>
            <person name="Hu Y."/>
            <person name="Ma W."/>
            <person name="Gonzalez L.M."/>
            <person name="Sanchez S."/>
            <person name="Estrada K."/>
            <person name="Sanchez-Flores A."/>
            <person name="Montero E."/>
            <person name="Harb O.S."/>
            <person name="Le Roch K.G."/>
            <person name="Mamoun C.B."/>
        </authorList>
    </citation>
    <scope>NUCLEOTIDE SEQUENCE</scope>
    <source>
        <strain evidence="6">WA1</strain>
    </source>
</reference>
<dbReference type="PANTHER" id="PTHR45738:SF5">
    <property type="entry name" value="POLYPHOSPHOINOSITIDE PHOSPHATASE"/>
    <property type="match status" value="1"/>
</dbReference>
<evidence type="ECO:0000313" key="7">
    <source>
        <dbReference type="Proteomes" id="UP001214638"/>
    </source>
</evidence>
<sequence length="726" mass="83152">MMDRNMNNTRMIYNVYDSDTKVIVTLNGKKIEFYKNSSKINISEDVNGTIEGALISQCFGILGAIEFLSGPYLIVVTDVKQVGKLFQKHCVHAILGKRLIPLFNTRYGVGEETDYVNLFDQFDTSGMFYSDTYNLARSLQQNEGDETLYKVEPKLLSFDESYCNDKYRYNKTHVDKLCQIYGYHAASLCMRIIYGFYGQANVCLSGRNLILAIISRRSRFYAGTRYRKRGITAQGHVANDVETEQILIDPDMTNSEMSYVQIRGSTPIFWSQDTSAGILTKPPITYPQVDVGFTALRRHVKDLMYLYGSPLVFLNLLNSVPGTEEGVLCSKYAHAMSAINAELPDPLKTQYLSRNIRKALELGEVRQMIEGILLVSEENNMFHRCGTNIISVQTGVIRTSCLDCLDRTSAVAMHLGSFVLRKQLERLGITVEEPNNIYGTTLSGLVDEPNDHSSQYDPLLQVARELYQQMGDEIAMQYAGSRALRKYEGSGGALKRSLALFTQIQRRYHSQFADAERQARFNVFLGLVEPRLLNWDIREYDSCLHYTKLMPQFDVVYWWVLPMILQIKKHWLNVADWNKPWMKMFDRDGEYIPWKLQIEKMKTQGAGYIQKASESDADTEASSYILLDTLEIGSIDYTCMASETRQYGKTVRAMQLGFSETIQYTPMVSTSDKYTRYTPVEIQDPLSLSMELYLKPWNIKPSPLKPIECNKHLLESFYKTSAWNRL</sequence>
<keyword evidence="3" id="KW-0472">Membrane</keyword>
<dbReference type="GO" id="GO:0043813">
    <property type="term" value="F:phosphatidylinositol-3,5-bisphosphate 5-phosphatase activity"/>
    <property type="evidence" value="ECO:0007669"/>
    <property type="project" value="InterPro"/>
</dbReference>
<name>A0AAD9UPF2_9APIC</name>
<dbReference type="EMBL" id="JALLKP010000034">
    <property type="protein sequence ID" value="KAK2194868.1"/>
    <property type="molecule type" value="Genomic_DNA"/>
</dbReference>
<dbReference type="AlphaFoldDB" id="A0AAD9UPF2"/>
<keyword evidence="2" id="KW-0378">Hydrolase</keyword>
<dbReference type="InterPro" id="IPR043573">
    <property type="entry name" value="Fig4-like"/>
</dbReference>
<dbReference type="Pfam" id="PF02383">
    <property type="entry name" value="Syja_N"/>
    <property type="match status" value="1"/>
</dbReference>
<dbReference type="EMBL" id="JALLKP010000002">
    <property type="protein sequence ID" value="KAK2196827.1"/>
    <property type="molecule type" value="Genomic_DNA"/>
</dbReference>
<feature type="domain" description="SAC" evidence="4">
    <location>
        <begin position="118"/>
        <end position="480"/>
    </location>
</feature>
<organism evidence="6 7">
    <name type="scientific">Babesia duncani</name>
    <dbReference type="NCBI Taxonomy" id="323732"/>
    <lineage>
        <taxon>Eukaryota</taxon>
        <taxon>Sar</taxon>
        <taxon>Alveolata</taxon>
        <taxon>Apicomplexa</taxon>
        <taxon>Aconoidasida</taxon>
        <taxon>Piroplasmida</taxon>
        <taxon>Babesiidae</taxon>
        <taxon>Babesia</taxon>
    </lineage>
</organism>